<proteinExistence type="predicted"/>
<dbReference type="AlphaFoldDB" id="A0A2P2L959"/>
<protein>
    <submittedName>
        <fullName evidence="1">Uncharacterized protein</fullName>
    </submittedName>
</protein>
<dbReference type="EMBL" id="GGEC01034021">
    <property type="protein sequence ID" value="MBX14505.1"/>
    <property type="molecule type" value="Transcribed_RNA"/>
</dbReference>
<accession>A0A2P2L959</accession>
<reference evidence="1" key="1">
    <citation type="submission" date="2018-02" db="EMBL/GenBank/DDBJ databases">
        <title>Rhizophora mucronata_Transcriptome.</title>
        <authorList>
            <person name="Meera S.P."/>
            <person name="Sreeshan A."/>
            <person name="Augustine A."/>
        </authorList>
    </citation>
    <scope>NUCLEOTIDE SEQUENCE</scope>
    <source>
        <tissue evidence="1">Leaf</tissue>
    </source>
</reference>
<name>A0A2P2L959_RHIMU</name>
<evidence type="ECO:0000313" key="1">
    <source>
        <dbReference type="EMBL" id="MBX14505.1"/>
    </source>
</evidence>
<sequence length="45" mass="5336">MFPEESCGYPLLPPIINAMHSLRHHMIHKHMITAVIKQHNIISWY</sequence>
<organism evidence="1">
    <name type="scientific">Rhizophora mucronata</name>
    <name type="common">Asiatic mangrove</name>
    <dbReference type="NCBI Taxonomy" id="61149"/>
    <lineage>
        <taxon>Eukaryota</taxon>
        <taxon>Viridiplantae</taxon>
        <taxon>Streptophyta</taxon>
        <taxon>Embryophyta</taxon>
        <taxon>Tracheophyta</taxon>
        <taxon>Spermatophyta</taxon>
        <taxon>Magnoliopsida</taxon>
        <taxon>eudicotyledons</taxon>
        <taxon>Gunneridae</taxon>
        <taxon>Pentapetalae</taxon>
        <taxon>rosids</taxon>
        <taxon>fabids</taxon>
        <taxon>Malpighiales</taxon>
        <taxon>Rhizophoraceae</taxon>
        <taxon>Rhizophora</taxon>
    </lineage>
</organism>